<gene>
    <name evidence="2" type="ORF">EUTSA_v10023379mg</name>
</gene>
<dbReference type="KEGG" id="eus:EUTSA_v10023379mg"/>
<dbReference type="Gramene" id="ESQ29023">
    <property type="protein sequence ID" value="ESQ29023"/>
    <property type="gene ID" value="EUTSA_v10023379mg"/>
</dbReference>
<dbReference type="Pfam" id="PF12043">
    <property type="entry name" value="DUF3527"/>
    <property type="match status" value="1"/>
</dbReference>
<dbReference type="STRING" id="72664.V4KNW6"/>
<dbReference type="Proteomes" id="UP000030689">
    <property type="component" value="Unassembled WGS sequence"/>
</dbReference>
<keyword evidence="3" id="KW-1185">Reference proteome</keyword>
<evidence type="ECO:0000313" key="3">
    <source>
        <dbReference type="Proteomes" id="UP000030689"/>
    </source>
</evidence>
<sequence length="576" mass="65282">MSQCSENVIPTLRDFFNSQKPGEEDEFMFYRVLNSSCKSIPPRPTKLGNKAKERHGFLNHASKERSRRNISDAERFSVEQYSSGGFFGVRLNTNARQQQQQQQQQQRSAMSLGSERNMEPRLQKSFSARMQLPFMSSSKGSNQSSSTNSSSWFSRIKKLSNPFSNRNPLIPKSGEIKVSGRDMLSRNVSFRKSSPVHLRAHLSMEYELGMPVFTFSLDHPDDVYMASTWMDDNDSRFVYSFRYIRARSNKNLGERRFNVSGIESLLIGQMQVSTHICLEPEPYEDPVESTVSEFILFDIARAQRSGFKHELLSRQNSFRRGLDPSTETENRVYDGSINSNLRKEKLPRQNSFGRGLTRTLSKRSETSASDPWPASDLHPGLEIAAIVIRDSSSSNESFGYMKNSELSSREVKVIVPTGNHGLPDAENSCPTPILQRWRSGGGCDCSGWDMGCHLFVLETPETHFSEEPKLINNHHGLELFIEGGKEITPAMTMVFIREGHYEVNFHAKLSALQAFSVCVAELHKTVTSRGERSNSLSRCSSLRELIDMETPVNRDTREEVLSSFMPNVTFSPISRV</sequence>
<protein>
    <submittedName>
        <fullName evidence="2">Uncharacterized protein</fullName>
    </submittedName>
</protein>
<dbReference type="InterPro" id="IPR021916">
    <property type="entry name" value="DUF3527"/>
</dbReference>
<evidence type="ECO:0000256" key="1">
    <source>
        <dbReference type="SAM" id="MobiDB-lite"/>
    </source>
</evidence>
<name>V4KNW6_EUTSA</name>
<dbReference type="OMA" id="ERNMEPR"/>
<accession>V4KNW6</accession>
<feature type="region of interest" description="Disordered" evidence="1">
    <location>
        <begin position="95"/>
        <end position="117"/>
    </location>
</feature>
<dbReference type="AlphaFoldDB" id="V4KNW6"/>
<dbReference type="OrthoDB" id="1939710at2759"/>
<organism evidence="2 3">
    <name type="scientific">Eutrema salsugineum</name>
    <name type="common">Saltwater cress</name>
    <name type="synonym">Sisymbrium salsugineum</name>
    <dbReference type="NCBI Taxonomy" id="72664"/>
    <lineage>
        <taxon>Eukaryota</taxon>
        <taxon>Viridiplantae</taxon>
        <taxon>Streptophyta</taxon>
        <taxon>Embryophyta</taxon>
        <taxon>Tracheophyta</taxon>
        <taxon>Spermatophyta</taxon>
        <taxon>Magnoliopsida</taxon>
        <taxon>eudicotyledons</taxon>
        <taxon>Gunneridae</taxon>
        <taxon>Pentapetalae</taxon>
        <taxon>rosids</taxon>
        <taxon>malvids</taxon>
        <taxon>Brassicales</taxon>
        <taxon>Brassicaceae</taxon>
        <taxon>Eutremeae</taxon>
        <taxon>Eutrema</taxon>
    </lineage>
</organism>
<proteinExistence type="predicted"/>
<reference evidence="2 3" key="1">
    <citation type="journal article" date="2013" name="Front. Plant Sci.">
        <title>The Reference Genome of the Halophytic Plant Eutrema salsugineum.</title>
        <authorList>
            <person name="Yang R."/>
            <person name="Jarvis D.E."/>
            <person name="Chen H."/>
            <person name="Beilstein M.A."/>
            <person name="Grimwood J."/>
            <person name="Jenkins J."/>
            <person name="Shu S."/>
            <person name="Prochnik S."/>
            <person name="Xin M."/>
            <person name="Ma C."/>
            <person name="Schmutz J."/>
            <person name="Wing R.A."/>
            <person name="Mitchell-Olds T."/>
            <person name="Schumaker K.S."/>
            <person name="Wang X."/>
        </authorList>
    </citation>
    <scope>NUCLEOTIDE SEQUENCE [LARGE SCALE GENOMIC DNA]</scope>
</reference>
<evidence type="ECO:0000313" key="2">
    <source>
        <dbReference type="EMBL" id="ESQ29023.1"/>
    </source>
</evidence>
<feature type="region of interest" description="Disordered" evidence="1">
    <location>
        <begin position="320"/>
        <end position="375"/>
    </location>
</feature>
<dbReference type="eggNOG" id="KOG1886">
    <property type="taxonomic scope" value="Eukaryota"/>
</dbReference>
<dbReference type="PANTHER" id="PTHR31390:SF14">
    <property type="entry name" value="(RAPE) HYPOTHETICAL PROTEIN"/>
    <property type="match status" value="1"/>
</dbReference>
<dbReference type="PANTHER" id="PTHR31390">
    <property type="entry name" value="EXPRESSED PROTEIN"/>
    <property type="match status" value="1"/>
</dbReference>
<dbReference type="EMBL" id="KI517881">
    <property type="protein sequence ID" value="ESQ29023.1"/>
    <property type="molecule type" value="Genomic_DNA"/>
</dbReference>
<feature type="compositionally biased region" description="Low complexity" evidence="1">
    <location>
        <begin position="97"/>
        <end position="106"/>
    </location>
</feature>
<feature type="region of interest" description="Disordered" evidence="1">
    <location>
        <begin position="41"/>
        <end position="71"/>
    </location>
</feature>
<feature type="compositionally biased region" description="Basic and acidic residues" evidence="1">
    <location>
        <begin position="50"/>
        <end position="71"/>
    </location>
</feature>